<evidence type="ECO:0000313" key="1">
    <source>
        <dbReference type="EMBL" id="QIG67710.1"/>
    </source>
</evidence>
<name>A0A7S5URA8_9CAUD</name>
<accession>A0A7S5URA8</accession>
<dbReference type="Proteomes" id="UP000656987">
    <property type="component" value="Segment"/>
</dbReference>
<gene>
    <name evidence="1" type="ORF">EVB52_009</name>
</gene>
<sequence>MAHTYRLAEICDGRASLHRLDDIEELGAAHIVAREISRGNADRNAIFILVMNNITEKVECIYYNGERYERV</sequence>
<keyword evidence="2" id="KW-1185">Reference proteome</keyword>
<organism evidence="1 2">
    <name type="scientific">Rhizobium phage RHph_Y38</name>
    <dbReference type="NCBI Taxonomy" id="2509781"/>
    <lineage>
        <taxon>Viruses</taxon>
        <taxon>Duplodnaviria</taxon>
        <taxon>Heunggongvirae</taxon>
        <taxon>Uroviricota</taxon>
        <taxon>Caudoviricetes</taxon>
        <taxon>Schitoviridae</taxon>
        <taxon>Demetervirinae</taxon>
        <taxon>Acanvirus</taxon>
        <taxon>Acanvirus Y38</taxon>
    </lineage>
</organism>
<proteinExistence type="predicted"/>
<protein>
    <submittedName>
        <fullName evidence="1">Uncharacterized protein</fullName>
    </submittedName>
</protein>
<dbReference type="EMBL" id="MN988483">
    <property type="protein sequence ID" value="QIG67710.1"/>
    <property type="molecule type" value="Genomic_DNA"/>
</dbReference>
<evidence type="ECO:0000313" key="2">
    <source>
        <dbReference type="Proteomes" id="UP000656987"/>
    </source>
</evidence>
<reference evidence="1" key="1">
    <citation type="submission" date="2020-01" db="EMBL/GenBank/DDBJ databases">
        <title>Patterns of diversity and host range of bacteriophage communities associated with bean-nodulatin bacteria.</title>
        <authorList>
            <person name="Vann Cauwenberghe J."/>
            <person name="Santamaria R.I."/>
            <person name="Bustos P."/>
            <person name="Juarez S."/>
            <person name="Gonzalez V."/>
        </authorList>
    </citation>
    <scope>NUCLEOTIDE SEQUENCE</scope>
</reference>